<dbReference type="EMBL" id="CANHGI010000004">
    <property type="protein sequence ID" value="CAI5447664.1"/>
    <property type="molecule type" value="Genomic_DNA"/>
</dbReference>
<evidence type="ECO:0000256" key="1">
    <source>
        <dbReference type="SAM" id="MobiDB-lite"/>
    </source>
</evidence>
<dbReference type="OrthoDB" id="5863642at2759"/>
<gene>
    <name evidence="3" type="ORF">CAMP_LOCUS10301</name>
</gene>
<organism evidence="3 4">
    <name type="scientific">Caenorhabditis angaria</name>
    <dbReference type="NCBI Taxonomy" id="860376"/>
    <lineage>
        <taxon>Eukaryota</taxon>
        <taxon>Metazoa</taxon>
        <taxon>Ecdysozoa</taxon>
        <taxon>Nematoda</taxon>
        <taxon>Chromadorea</taxon>
        <taxon>Rhabditida</taxon>
        <taxon>Rhabditina</taxon>
        <taxon>Rhabditomorpha</taxon>
        <taxon>Rhabditoidea</taxon>
        <taxon>Rhabditidae</taxon>
        <taxon>Peloderinae</taxon>
        <taxon>Caenorhabditis</taxon>
    </lineage>
</organism>
<evidence type="ECO:0000313" key="4">
    <source>
        <dbReference type="Proteomes" id="UP001152747"/>
    </source>
</evidence>
<comment type="caution">
    <text evidence="3">The sequence shown here is derived from an EMBL/GenBank/DDBJ whole genome shotgun (WGS) entry which is preliminary data.</text>
</comment>
<feature type="region of interest" description="Disordered" evidence="1">
    <location>
        <begin position="185"/>
        <end position="320"/>
    </location>
</feature>
<feature type="transmembrane region" description="Helical" evidence="2">
    <location>
        <begin position="123"/>
        <end position="143"/>
    </location>
</feature>
<dbReference type="Proteomes" id="UP001152747">
    <property type="component" value="Unassembled WGS sequence"/>
</dbReference>
<name>A0A9P1IL97_9PELO</name>
<reference evidence="3" key="1">
    <citation type="submission" date="2022-11" db="EMBL/GenBank/DDBJ databases">
        <authorList>
            <person name="Kikuchi T."/>
        </authorList>
    </citation>
    <scope>NUCLEOTIDE SEQUENCE</scope>
    <source>
        <strain evidence="3">PS1010</strain>
    </source>
</reference>
<accession>A0A9P1IL97</accession>
<keyword evidence="2" id="KW-0472">Membrane</keyword>
<evidence type="ECO:0000256" key="2">
    <source>
        <dbReference type="SAM" id="Phobius"/>
    </source>
</evidence>
<sequence length="633" mass="72139">MADFVRKCGQTVSTVFWTTIYFFYFLFKGKQEWKCENQPEPVAKTYCCVDGENGVRHRHQPPNPPPKPTTTIPNAKPQSFYLSHSGIRGFLRSTWEKIKKTARSGWEVLKSSKSKIVKVLKNTAIFIWQGIRWIFGLIGAFLFSGNVPSQTLPSTPKPYTSKPSSPTYNKVAFEFDENELRAVTKQQEIDNDQEEPTIYEDVPRVAPIPPPKSPKSPGGPASSSFYSERVYEKEAPVRAKSIPPPAPPPPPPPKPISREPSRARSTTPGTRERREVKGGIGGFGADIMDELEEQQRLRGSRAASRETQREMTQSCHPDMAQWKNEQIFGETQRASSVGPSMRKLEHVVSRIEGNNNNDDEPSFVFRPKMTYSSEEYQNKHRQENQNQNQYLLGKSVFSPVDEVERMRNEINSAKNHQQSYSSPQYSSGNWMENQRSRNVNRHDQSYDYQNQTVKNPFGSAAYKSSPYSSHTARRSKTPTRHFGPGENTSYPNSSGGADFVENIARKWPPASNNVNGRDDWVQNSMRNGGFMGGNPGGNGMVDDNGLVTTMCRRVVERKRADNWKWKDENGRLLDEKNQNTWKGELDTLLRDGPNEGRHWSRTVEKMPTGDTRFQDVNRQYNKEYVVESVVRNY</sequence>
<keyword evidence="2" id="KW-0812">Transmembrane</keyword>
<feature type="compositionally biased region" description="Acidic residues" evidence="1">
    <location>
        <begin position="189"/>
        <end position="198"/>
    </location>
</feature>
<proteinExistence type="predicted"/>
<feature type="region of interest" description="Disordered" evidence="1">
    <location>
        <begin position="411"/>
        <end position="433"/>
    </location>
</feature>
<feature type="compositionally biased region" description="Pro residues" evidence="1">
    <location>
        <begin position="242"/>
        <end position="255"/>
    </location>
</feature>
<dbReference type="AlphaFoldDB" id="A0A9P1IL97"/>
<feature type="compositionally biased region" description="Low complexity" evidence="1">
    <location>
        <begin position="417"/>
        <end position="427"/>
    </location>
</feature>
<feature type="region of interest" description="Disordered" evidence="1">
    <location>
        <begin position="451"/>
        <end position="493"/>
    </location>
</feature>
<keyword evidence="4" id="KW-1185">Reference proteome</keyword>
<evidence type="ECO:0000313" key="3">
    <source>
        <dbReference type="EMBL" id="CAI5447664.1"/>
    </source>
</evidence>
<keyword evidence="2" id="KW-1133">Transmembrane helix</keyword>
<protein>
    <submittedName>
        <fullName evidence="3">Uncharacterized protein</fullName>
    </submittedName>
</protein>
<feature type="transmembrane region" description="Helical" evidence="2">
    <location>
        <begin position="12"/>
        <end position="27"/>
    </location>
</feature>
<feature type="compositionally biased region" description="Low complexity" evidence="1">
    <location>
        <begin position="215"/>
        <end position="224"/>
    </location>
</feature>